<comment type="subcellular location">
    <subcellularLocation>
        <location evidence="1">Cell membrane</location>
        <topology evidence="1">Multi-pass membrane protein</topology>
    </subcellularLocation>
</comment>
<feature type="transmembrane region" description="Helical" evidence="6">
    <location>
        <begin position="360"/>
        <end position="384"/>
    </location>
</feature>
<dbReference type="AlphaFoldDB" id="A0A3E0DMZ8"/>
<keyword evidence="8" id="KW-1185">Reference proteome</keyword>
<reference evidence="7 8" key="1">
    <citation type="submission" date="2018-08" db="EMBL/GenBank/DDBJ databases">
        <title>Genomic Encyclopedia of Type Strains, Phase III (KMG-III): the genomes of soil and plant-associated and newly described type strains.</title>
        <authorList>
            <person name="Whitman W."/>
        </authorList>
    </citation>
    <scope>NUCLEOTIDE SEQUENCE [LARGE SCALE GENOMIC DNA]</scope>
    <source>
        <strain evidence="7 8">CECT 7375</strain>
    </source>
</reference>
<dbReference type="RefSeq" id="WP_115897669.1">
    <property type="nucleotide sequence ID" value="NZ_QUNG01000006.1"/>
</dbReference>
<feature type="transmembrane region" description="Helical" evidence="6">
    <location>
        <begin position="156"/>
        <end position="177"/>
    </location>
</feature>
<feature type="transmembrane region" description="Helical" evidence="6">
    <location>
        <begin position="237"/>
        <end position="257"/>
    </location>
</feature>
<evidence type="ECO:0000256" key="6">
    <source>
        <dbReference type="SAM" id="Phobius"/>
    </source>
</evidence>
<evidence type="ECO:0000256" key="3">
    <source>
        <dbReference type="ARBA" id="ARBA00022692"/>
    </source>
</evidence>
<dbReference type="InterPro" id="IPR050367">
    <property type="entry name" value="APC_superfamily"/>
</dbReference>
<dbReference type="Pfam" id="PF13520">
    <property type="entry name" value="AA_permease_2"/>
    <property type="match status" value="1"/>
</dbReference>
<dbReference type="EMBL" id="QUNG01000006">
    <property type="protein sequence ID" value="REG83181.1"/>
    <property type="molecule type" value="Genomic_DNA"/>
</dbReference>
<dbReference type="PANTHER" id="PTHR42770">
    <property type="entry name" value="AMINO ACID TRANSPORTER-RELATED"/>
    <property type="match status" value="1"/>
</dbReference>
<dbReference type="OrthoDB" id="9804700at2"/>
<dbReference type="InterPro" id="IPR002293">
    <property type="entry name" value="AA/rel_permease1"/>
</dbReference>
<sequence length="448" mass="48838">MSINEFGYKQELQRSLSLTDLIIYGMIFMIPIAPFGIYGWVSDASGGMVPTAYLIGMIAMLFTALSYQALAKKFPIAGSVYSYASRGINQYFGFIAGWVLLLDYLLIPPLLYIFSAISLTEIFPFIPKLAWLVVFLVGALLANLVGISFTAKVNKVFLVAEVIVLAIFITAGLYALYGNDVGAGELTAEPFFNAATFQPSLVLQAVSIAVLSFLGFDAISTLAEEVKEKPEKKVGQAALITLFLMGFLFILQTWIAADLAKGMTFKSADTAFYEIATKAGGQWLATLAAVATALAWGIAVSIASQAAVSRLLYSMARDKKLPAVLANVHPKFKTPHISIYLVSILSLFVGYFFLDAPDTLASLVNFGALTSFVILHMTVIYHFFIKNKSTAIIKHLVCPLIGFMIIATVLYNMDVHAQVLGLIWMACGFIYMLFLKIVRKGDIAINMG</sequence>
<dbReference type="Proteomes" id="UP000256542">
    <property type="component" value="Unassembled WGS sequence"/>
</dbReference>
<dbReference type="PIRSF" id="PIRSF006060">
    <property type="entry name" value="AA_transporter"/>
    <property type="match status" value="1"/>
</dbReference>
<protein>
    <submittedName>
        <fullName evidence="7">Amino acid/polyamine/organocation transporter (APC superfamily)</fullName>
    </submittedName>
</protein>
<feature type="transmembrane region" description="Helical" evidence="6">
    <location>
        <begin position="52"/>
        <end position="70"/>
    </location>
</feature>
<keyword evidence="2" id="KW-1003">Cell membrane</keyword>
<feature type="transmembrane region" description="Helical" evidence="6">
    <location>
        <begin position="91"/>
        <end position="117"/>
    </location>
</feature>
<feature type="transmembrane region" description="Helical" evidence="6">
    <location>
        <begin position="21"/>
        <end position="40"/>
    </location>
</feature>
<evidence type="ECO:0000256" key="2">
    <source>
        <dbReference type="ARBA" id="ARBA00022475"/>
    </source>
</evidence>
<feature type="transmembrane region" description="Helical" evidence="6">
    <location>
        <begin position="283"/>
        <end position="313"/>
    </location>
</feature>
<feature type="transmembrane region" description="Helical" evidence="6">
    <location>
        <begin position="129"/>
        <end position="149"/>
    </location>
</feature>
<evidence type="ECO:0000256" key="4">
    <source>
        <dbReference type="ARBA" id="ARBA00022989"/>
    </source>
</evidence>
<comment type="caution">
    <text evidence="7">The sequence shown here is derived from an EMBL/GenBank/DDBJ whole genome shotgun (WGS) entry which is preliminary data.</text>
</comment>
<feature type="transmembrane region" description="Helical" evidence="6">
    <location>
        <begin position="197"/>
        <end position="216"/>
    </location>
</feature>
<gene>
    <name evidence="7" type="ORF">DFP81_10641</name>
</gene>
<evidence type="ECO:0000256" key="1">
    <source>
        <dbReference type="ARBA" id="ARBA00004651"/>
    </source>
</evidence>
<feature type="transmembrane region" description="Helical" evidence="6">
    <location>
        <begin position="334"/>
        <end position="354"/>
    </location>
</feature>
<evidence type="ECO:0000256" key="5">
    <source>
        <dbReference type="ARBA" id="ARBA00023136"/>
    </source>
</evidence>
<dbReference type="GO" id="GO:0022857">
    <property type="term" value="F:transmembrane transporter activity"/>
    <property type="evidence" value="ECO:0007669"/>
    <property type="project" value="InterPro"/>
</dbReference>
<keyword evidence="5 6" id="KW-0472">Membrane</keyword>
<organism evidence="7 8">
    <name type="scientific">Marinomonas pollencensis</name>
    <dbReference type="NCBI Taxonomy" id="491954"/>
    <lineage>
        <taxon>Bacteria</taxon>
        <taxon>Pseudomonadati</taxon>
        <taxon>Pseudomonadota</taxon>
        <taxon>Gammaproteobacteria</taxon>
        <taxon>Oceanospirillales</taxon>
        <taxon>Oceanospirillaceae</taxon>
        <taxon>Marinomonas</taxon>
    </lineage>
</organism>
<dbReference type="GO" id="GO:0005886">
    <property type="term" value="C:plasma membrane"/>
    <property type="evidence" value="ECO:0007669"/>
    <property type="project" value="UniProtKB-SubCell"/>
</dbReference>
<accession>A0A3E0DMZ8</accession>
<feature type="transmembrane region" description="Helical" evidence="6">
    <location>
        <begin position="396"/>
        <end position="413"/>
    </location>
</feature>
<name>A0A3E0DMZ8_9GAMM</name>
<evidence type="ECO:0000313" key="8">
    <source>
        <dbReference type="Proteomes" id="UP000256542"/>
    </source>
</evidence>
<feature type="transmembrane region" description="Helical" evidence="6">
    <location>
        <begin position="419"/>
        <end position="438"/>
    </location>
</feature>
<dbReference type="PANTHER" id="PTHR42770:SF16">
    <property type="entry name" value="AMINO ACID PERMEASE"/>
    <property type="match status" value="1"/>
</dbReference>
<proteinExistence type="predicted"/>
<keyword evidence="3 6" id="KW-0812">Transmembrane</keyword>
<keyword evidence="4 6" id="KW-1133">Transmembrane helix</keyword>
<evidence type="ECO:0000313" key="7">
    <source>
        <dbReference type="EMBL" id="REG83181.1"/>
    </source>
</evidence>
<dbReference type="Gene3D" id="1.20.1740.10">
    <property type="entry name" value="Amino acid/polyamine transporter I"/>
    <property type="match status" value="1"/>
</dbReference>